<evidence type="ECO:0000256" key="2">
    <source>
        <dbReference type="ARBA" id="ARBA00022730"/>
    </source>
</evidence>
<gene>
    <name evidence="7" type="primary">rplR</name>
    <name evidence="8" type="ORF">HNP76_002423</name>
</gene>
<dbReference type="PANTHER" id="PTHR12899">
    <property type="entry name" value="39S RIBOSOMAL PROTEIN L18, MITOCHONDRIAL"/>
    <property type="match status" value="1"/>
</dbReference>
<dbReference type="GO" id="GO:0003735">
    <property type="term" value="F:structural constituent of ribosome"/>
    <property type="evidence" value="ECO:0007669"/>
    <property type="project" value="InterPro"/>
</dbReference>
<dbReference type="InterPro" id="IPR005484">
    <property type="entry name" value="Ribosomal_uL18_bac/plant/anim"/>
</dbReference>
<dbReference type="Pfam" id="PF00861">
    <property type="entry name" value="Ribosomal_L18p"/>
    <property type="match status" value="1"/>
</dbReference>
<dbReference type="CDD" id="cd00432">
    <property type="entry name" value="Ribosomal_L18_L5e"/>
    <property type="match status" value="1"/>
</dbReference>
<evidence type="ECO:0000256" key="6">
    <source>
        <dbReference type="ARBA" id="ARBA00035197"/>
    </source>
</evidence>
<proteinExistence type="inferred from homology"/>
<dbReference type="GO" id="GO:0008097">
    <property type="term" value="F:5S rRNA binding"/>
    <property type="evidence" value="ECO:0007669"/>
    <property type="project" value="TreeGrafter"/>
</dbReference>
<accession>A0A7W8GB02</accession>
<dbReference type="AlphaFoldDB" id="A0A7W8GB02"/>
<organism evidence="8 9">
    <name type="scientific">Treponema ruminis</name>
    <dbReference type="NCBI Taxonomy" id="744515"/>
    <lineage>
        <taxon>Bacteria</taxon>
        <taxon>Pseudomonadati</taxon>
        <taxon>Spirochaetota</taxon>
        <taxon>Spirochaetia</taxon>
        <taxon>Spirochaetales</taxon>
        <taxon>Treponemataceae</taxon>
        <taxon>Treponema</taxon>
    </lineage>
</organism>
<keyword evidence="3 7" id="KW-0694">RNA-binding</keyword>
<name>A0A7W8GB02_9SPIR</name>
<dbReference type="HAMAP" id="MF_01337_B">
    <property type="entry name" value="Ribosomal_uL18_B"/>
    <property type="match status" value="1"/>
</dbReference>
<dbReference type="SUPFAM" id="SSF53137">
    <property type="entry name" value="Translational machinery components"/>
    <property type="match status" value="1"/>
</dbReference>
<keyword evidence="5 7" id="KW-0687">Ribonucleoprotein</keyword>
<dbReference type="Proteomes" id="UP000518887">
    <property type="component" value="Unassembled WGS sequence"/>
</dbReference>
<comment type="subunit">
    <text evidence="7">Part of the 50S ribosomal subunit; part of the 5S rRNA/L5/L18/L25 subcomplex. Contacts the 5S and 23S rRNAs.</text>
</comment>
<dbReference type="GO" id="GO:0005840">
    <property type="term" value="C:ribosome"/>
    <property type="evidence" value="ECO:0007669"/>
    <property type="project" value="UniProtKB-KW"/>
</dbReference>
<dbReference type="EMBL" id="JACHFQ010000007">
    <property type="protein sequence ID" value="MBB5227035.1"/>
    <property type="molecule type" value="Genomic_DNA"/>
</dbReference>
<dbReference type="GO" id="GO:0005737">
    <property type="term" value="C:cytoplasm"/>
    <property type="evidence" value="ECO:0007669"/>
    <property type="project" value="UniProtKB-ARBA"/>
</dbReference>
<dbReference type="GO" id="GO:0006412">
    <property type="term" value="P:translation"/>
    <property type="evidence" value="ECO:0007669"/>
    <property type="project" value="UniProtKB-UniRule"/>
</dbReference>
<evidence type="ECO:0000313" key="9">
    <source>
        <dbReference type="Proteomes" id="UP000518887"/>
    </source>
</evidence>
<evidence type="ECO:0000313" key="8">
    <source>
        <dbReference type="EMBL" id="MBB5227035.1"/>
    </source>
</evidence>
<dbReference type="PANTHER" id="PTHR12899:SF3">
    <property type="entry name" value="LARGE RIBOSOMAL SUBUNIT PROTEIN UL18M"/>
    <property type="match status" value="1"/>
</dbReference>
<comment type="caution">
    <text evidence="8">The sequence shown here is derived from an EMBL/GenBank/DDBJ whole genome shotgun (WGS) entry which is preliminary data.</text>
</comment>
<evidence type="ECO:0000256" key="1">
    <source>
        <dbReference type="ARBA" id="ARBA00007116"/>
    </source>
</evidence>
<comment type="function">
    <text evidence="7">This is one of the proteins that bind and probably mediate the attachment of the 5S RNA into the large ribosomal subunit, where it forms part of the central protuberance.</text>
</comment>
<dbReference type="NCBIfam" id="TIGR00060">
    <property type="entry name" value="L18_bact"/>
    <property type="match status" value="1"/>
</dbReference>
<evidence type="ECO:0000256" key="5">
    <source>
        <dbReference type="ARBA" id="ARBA00023274"/>
    </source>
</evidence>
<dbReference type="RefSeq" id="WP_184660856.1">
    <property type="nucleotide sequence ID" value="NZ_CP031518.1"/>
</dbReference>
<keyword evidence="9" id="KW-1185">Reference proteome</keyword>
<dbReference type="GO" id="GO:1990904">
    <property type="term" value="C:ribonucleoprotein complex"/>
    <property type="evidence" value="ECO:0007669"/>
    <property type="project" value="UniProtKB-KW"/>
</dbReference>
<evidence type="ECO:0000256" key="4">
    <source>
        <dbReference type="ARBA" id="ARBA00022980"/>
    </source>
</evidence>
<dbReference type="InterPro" id="IPR057268">
    <property type="entry name" value="Ribosomal_L18"/>
</dbReference>
<dbReference type="Gene3D" id="3.30.420.100">
    <property type="match status" value="1"/>
</dbReference>
<comment type="similarity">
    <text evidence="1 7">Belongs to the universal ribosomal protein uL18 family.</text>
</comment>
<dbReference type="InterPro" id="IPR004389">
    <property type="entry name" value="Ribosomal_uL18_bac-type"/>
</dbReference>
<keyword evidence="2 7" id="KW-0699">rRNA-binding</keyword>
<keyword evidence="4 7" id="KW-0689">Ribosomal protein</keyword>
<evidence type="ECO:0000256" key="3">
    <source>
        <dbReference type="ARBA" id="ARBA00022884"/>
    </source>
</evidence>
<evidence type="ECO:0000256" key="7">
    <source>
        <dbReference type="HAMAP-Rule" id="MF_01337"/>
    </source>
</evidence>
<protein>
    <recommendedName>
        <fullName evidence="6 7">Large ribosomal subunit protein uL18</fullName>
    </recommendedName>
</protein>
<dbReference type="FunFam" id="3.30.420.100:FF:000001">
    <property type="entry name" value="50S ribosomal protein L18"/>
    <property type="match status" value="1"/>
</dbReference>
<reference evidence="8 9" key="1">
    <citation type="submission" date="2020-08" db="EMBL/GenBank/DDBJ databases">
        <title>Genomic Encyclopedia of Type Strains, Phase IV (KMG-IV): sequencing the most valuable type-strain genomes for metagenomic binning, comparative biology and taxonomic classification.</title>
        <authorList>
            <person name="Goeker M."/>
        </authorList>
    </citation>
    <scope>NUCLEOTIDE SEQUENCE [LARGE SCALE GENOMIC DNA]</scope>
    <source>
        <strain evidence="8 9">DSM 103462</strain>
    </source>
</reference>
<sequence length="121" mass="13771">MFIKKMNDKARKRMHRKIHIRKSIYGTAARPRLTVYRSNTNLYMQVIDDDKGHTLASISTLEKEFADLKPNTEGAAKLGEAFGKRLQDKKITTVVFDRNGYLYHGVVKALADGTRKAGIIF</sequence>